<comment type="caution">
    <text evidence="6">The sequence shown here is derived from an EMBL/GenBank/DDBJ whole genome shotgun (WGS) entry which is preliminary data.</text>
</comment>
<evidence type="ECO:0000256" key="1">
    <source>
        <dbReference type="ARBA" id="ARBA00011028"/>
    </source>
</evidence>
<dbReference type="Pfam" id="PF01297">
    <property type="entry name" value="ZnuA"/>
    <property type="match status" value="1"/>
</dbReference>
<dbReference type="GO" id="GO:0046872">
    <property type="term" value="F:metal ion binding"/>
    <property type="evidence" value="ECO:0007669"/>
    <property type="project" value="InterPro"/>
</dbReference>
<keyword evidence="2" id="KW-0813">Transport</keyword>
<sequence length="363" mass="38355">MPSPVTRARALSSAVLASTAAAALILAGCGSTSNADAGSSPQVVASFYPLAWVTERVAGDGTEVTNLTQPGGEPHDLELGIAQTAALEDADLVVVEHGFQPAVDDAVEGLDDSAVLDVEDVVELRPATEHEGEDHHEEDAHADEEAHAGEEDTHADAHADEEAHAGEEDTHADEHADEEAHADEEEDAHDHGDLDPHFWHDPLLMADLADAVAAKLGELDPERAADFEANAAELRTELEQLDTSYAEGLASCERDLVVVSHDAFGYLAKYGLHLEPIAGLSPDAEPTPAVIAELQDLIREEGITTVFSERLASPAMAEALAADTGVRTDVLDPIEGLSDETADQDYLGLMQANLEALRRANGC</sequence>
<feature type="compositionally biased region" description="Basic and acidic residues" evidence="4">
    <location>
        <begin position="126"/>
        <end position="174"/>
    </location>
</feature>
<dbReference type="InterPro" id="IPR050492">
    <property type="entry name" value="Bact_metal-bind_prot9"/>
</dbReference>
<evidence type="ECO:0000256" key="4">
    <source>
        <dbReference type="SAM" id="MobiDB-lite"/>
    </source>
</evidence>
<dbReference type="AlphaFoldDB" id="A0A2T8FCM9"/>
<name>A0A2T8FCM9_9ACTN</name>
<dbReference type="Gene3D" id="3.40.50.1980">
    <property type="entry name" value="Nitrogenase molybdenum iron protein domain"/>
    <property type="match status" value="2"/>
</dbReference>
<dbReference type="PANTHER" id="PTHR42953">
    <property type="entry name" value="HIGH-AFFINITY ZINC UPTAKE SYSTEM PROTEIN ZNUA-RELATED"/>
    <property type="match status" value="1"/>
</dbReference>
<evidence type="ECO:0000313" key="7">
    <source>
        <dbReference type="Proteomes" id="UP000246018"/>
    </source>
</evidence>
<dbReference type="InterPro" id="IPR006127">
    <property type="entry name" value="ZnuA-like"/>
</dbReference>
<feature type="chain" id="PRO_5015415009" evidence="5">
    <location>
        <begin position="38"/>
        <end position="363"/>
    </location>
</feature>
<keyword evidence="7" id="KW-1185">Reference proteome</keyword>
<evidence type="ECO:0000256" key="5">
    <source>
        <dbReference type="SAM" id="SignalP"/>
    </source>
</evidence>
<feature type="signal peptide" evidence="5">
    <location>
        <begin position="1"/>
        <end position="37"/>
    </location>
</feature>
<keyword evidence="3 5" id="KW-0732">Signal</keyword>
<protein>
    <submittedName>
        <fullName evidence="6">Zinc ABC transporter substrate-binding protein</fullName>
    </submittedName>
</protein>
<feature type="region of interest" description="Disordered" evidence="4">
    <location>
        <begin position="126"/>
        <end position="195"/>
    </location>
</feature>
<reference evidence="6 7" key="1">
    <citation type="submission" date="2018-04" db="EMBL/GenBank/DDBJ databases">
        <title>Genome of Nocardioides gansuensis WSJ-1.</title>
        <authorList>
            <person name="Wu S."/>
            <person name="Wang G."/>
        </authorList>
    </citation>
    <scope>NUCLEOTIDE SEQUENCE [LARGE SCALE GENOMIC DNA]</scope>
    <source>
        <strain evidence="6 7">WSJ-1</strain>
    </source>
</reference>
<dbReference type="PROSITE" id="PS51257">
    <property type="entry name" value="PROKAR_LIPOPROTEIN"/>
    <property type="match status" value="1"/>
</dbReference>
<organism evidence="6 7">
    <name type="scientific">Nocardioides gansuensis</name>
    <dbReference type="NCBI Taxonomy" id="2138300"/>
    <lineage>
        <taxon>Bacteria</taxon>
        <taxon>Bacillati</taxon>
        <taxon>Actinomycetota</taxon>
        <taxon>Actinomycetes</taxon>
        <taxon>Propionibacteriales</taxon>
        <taxon>Nocardioidaceae</taxon>
        <taxon>Nocardioides</taxon>
    </lineage>
</organism>
<evidence type="ECO:0000256" key="3">
    <source>
        <dbReference type="ARBA" id="ARBA00022729"/>
    </source>
</evidence>
<dbReference type="PANTHER" id="PTHR42953:SF3">
    <property type="entry name" value="HIGH-AFFINITY ZINC UPTAKE SYSTEM PROTEIN ZNUA"/>
    <property type="match status" value="1"/>
</dbReference>
<gene>
    <name evidence="6" type="ORF">DDE18_09310</name>
</gene>
<dbReference type="GO" id="GO:0030001">
    <property type="term" value="P:metal ion transport"/>
    <property type="evidence" value="ECO:0007669"/>
    <property type="project" value="InterPro"/>
</dbReference>
<dbReference type="RefSeq" id="WP_116571947.1">
    <property type="nucleotide sequence ID" value="NZ_QDGZ01000003.1"/>
</dbReference>
<dbReference type="EMBL" id="QDGZ01000003">
    <property type="protein sequence ID" value="PVG83468.1"/>
    <property type="molecule type" value="Genomic_DNA"/>
</dbReference>
<dbReference type="OrthoDB" id="9810636at2"/>
<accession>A0A2T8FCM9</accession>
<evidence type="ECO:0000256" key="2">
    <source>
        <dbReference type="ARBA" id="ARBA00022448"/>
    </source>
</evidence>
<evidence type="ECO:0000313" key="6">
    <source>
        <dbReference type="EMBL" id="PVG83468.1"/>
    </source>
</evidence>
<feature type="compositionally biased region" description="Acidic residues" evidence="4">
    <location>
        <begin position="175"/>
        <end position="187"/>
    </location>
</feature>
<proteinExistence type="inferred from homology"/>
<dbReference type="SUPFAM" id="SSF53807">
    <property type="entry name" value="Helical backbone' metal receptor"/>
    <property type="match status" value="1"/>
</dbReference>
<comment type="similarity">
    <text evidence="1">Belongs to the bacterial solute-binding protein 9 family.</text>
</comment>
<dbReference type="Proteomes" id="UP000246018">
    <property type="component" value="Unassembled WGS sequence"/>
</dbReference>